<dbReference type="EMBL" id="BGPR01030000">
    <property type="protein sequence ID" value="GBO02200.1"/>
    <property type="molecule type" value="Genomic_DNA"/>
</dbReference>
<reference evidence="1 2" key="1">
    <citation type="journal article" date="2019" name="Sci. Rep.">
        <title>Orb-weaving spider Araneus ventricosus genome elucidates the spidroin gene catalogue.</title>
        <authorList>
            <person name="Kono N."/>
            <person name="Nakamura H."/>
            <person name="Ohtoshi R."/>
            <person name="Moran D.A.P."/>
            <person name="Shinohara A."/>
            <person name="Yoshida Y."/>
            <person name="Fujiwara M."/>
            <person name="Mori M."/>
            <person name="Tomita M."/>
            <person name="Arakawa K."/>
        </authorList>
    </citation>
    <scope>NUCLEOTIDE SEQUENCE [LARGE SCALE GENOMIC DNA]</scope>
</reference>
<evidence type="ECO:0000313" key="1">
    <source>
        <dbReference type="EMBL" id="GBO02200.1"/>
    </source>
</evidence>
<organism evidence="1 2">
    <name type="scientific">Araneus ventricosus</name>
    <name type="common">Orbweaver spider</name>
    <name type="synonym">Epeira ventricosa</name>
    <dbReference type="NCBI Taxonomy" id="182803"/>
    <lineage>
        <taxon>Eukaryota</taxon>
        <taxon>Metazoa</taxon>
        <taxon>Ecdysozoa</taxon>
        <taxon>Arthropoda</taxon>
        <taxon>Chelicerata</taxon>
        <taxon>Arachnida</taxon>
        <taxon>Araneae</taxon>
        <taxon>Araneomorphae</taxon>
        <taxon>Entelegynae</taxon>
        <taxon>Araneoidea</taxon>
        <taxon>Araneidae</taxon>
        <taxon>Araneus</taxon>
    </lineage>
</organism>
<proteinExistence type="predicted"/>
<keyword evidence="2" id="KW-1185">Reference proteome</keyword>
<gene>
    <name evidence="1" type="ORF">AVEN_27737_1</name>
</gene>
<protein>
    <submittedName>
        <fullName evidence="1">Uncharacterized protein</fullName>
    </submittedName>
</protein>
<accession>A0A4Y2TRX2</accession>
<name>A0A4Y2TRX2_ARAVE</name>
<comment type="caution">
    <text evidence="1">The sequence shown here is derived from an EMBL/GenBank/DDBJ whole genome shotgun (WGS) entry which is preliminary data.</text>
</comment>
<evidence type="ECO:0000313" key="2">
    <source>
        <dbReference type="Proteomes" id="UP000499080"/>
    </source>
</evidence>
<dbReference type="Proteomes" id="UP000499080">
    <property type="component" value="Unassembled WGS sequence"/>
</dbReference>
<sequence>MRSAAVDTFWRLLARADVIPSTTEANIVLIACACSECIHKALIAVSRSVYKGLDALSDKPEFYSFWYRSTENGDRTGEMTLLEFSFTKRLNSTTKQ</sequence>
<dbReference type="AlphaFoldDB" id="A0A4Y2TRX2"/>